<feature type="transmembrane region" description="Helical" evidence="5">
    <location>
        <begin position="1603"/>
        <end position="1623"/>
    </location>
</feature>
<evidence type="ECO:0000256" key="5">
    <source>
        <dbReference type="SAM" id="Phobius"/>
    </source>
</evidence>
<evidence type="ECO:0000256" key="3">
    <source>
        <dbReference type="ARBA" id="ARBA00022729"/>
    </source>
</evidence>
<keyword evidence="5" id="KW-0812">Transmembrane</keyword>
<dbReference type="EMBL" id="JAFLVR010000052">
    <property type="protein sequence ID" value="MBO0454248.1"/>
    <property type="molecule type" value="Genomic_DNA"/>
</dbReference>
<feature type="compositionally biased region" description="Basic and acidic residues" evidence="4">
    <location>
        <begin position="216"/>
        <end position="236"/>
    </location>
</feature>
<comment type="caution">
    <text evidence="8">The sequence shown here is derived from an EMBL/GenBank/DDBJ whole genome shotgun (WGS) entry which is preliminary data.</text>
</comment>
<keyword evidence="3" id="KW-0732">Signal</keyword>
<proteinExistence type="predicted"/>
<feature type="domain" description="SD-repeat containing protein B" evidence="6">
    <location>
        <begin position="1318"/>
        <end position="1442"/>
    </location>
</feature>
<dbReference type="InterPro" id="IPR033764">
    <property type="entry name" value="Sdr_B"/>
</dbReference>
<dbReference type="Pfam" id="PF17210">
    <property type="entry name" value="SdrD_B"/>
    <property type="match status" value="1"/>
</dbReference>
<keyword evidence="5" id="KW-1133">Transmembrane helix</keyword>
<dbReference type="PROSITE" id="PS00018">
    <property type="entry name" value="EF_HAND_1"/>
    <property type="match status" value="1"/>
</dbReference>
<evidence type="ECO:0000259" key="6">
    <source>
        <dbReference type="Pfam" id="PF17210"/>
    </source>
</evidence>
<evidence type="ECO:0000256" key="2">
    <source>
        <dbReference type="ARBA" id="ARBA00022525"/>
    </source>
</evidence>
<feature type="region of interest" description="Disordered" evidence="4">
    <location>
        <begin position="118"/>
        <end position="140"/>
    </location>
</feature>
<keyword evidence="2" id="KW-0964">Secreted</keyword>
<evidence type="ECO:0000313" key="9">
    <source>
        <dbReference type="Proteomes" id="UP000664495"/>
    </source>
</evidence>
<comment type="subcellular location">
    <subcellularLocation>
        <location evidence="1">Secreted</location>
    </subcellularLocation>
</comment>
<evidence type="ECO:0000256" key="4">
    <source>
        <dbReference type="SAM" id="MobiDB-lite"/>
    </source>
</evidence>
<feature type="region of interest" description="Disordered" evidence="4">
    <location>
        <begin position="216"/>
        <end position="281"/>
    </location>
</feature>
<keyword evidence="9" id="KW-1185">Reference proteome</keyword>
<gene>
    <name evidence="8" type="ORF">JZO85_18480</name>
</gene>
<dbReference type="RefSeq" id="WP_207109986.1">
    <property type="nucleotide sequence ID" value="NZ_JAFLVR010000052.1"/>
</dbReference>
<keyword evidence="5" id="KW-0472">Membrane</keyword>
<evidence type="ECO:0000313" key="8">
    <source>
        <dbReference type="EMBL" id="MBO0454248.1"/>
    </source>
</evidence>
<reference evidence="8 9" key="1">
    <citation type="submission" date="2021-03" db="EMBL/GenBank/DDBJ databases">
        <title>Enterococcal diversity collection.</title>
        <authorList>
            <person name="Gilmore M.S."/>
            <person name="Schwartzman J."/>
            <person name="Van Tyne D."/>
            <person name="Martin M."/>
            <person name="Earl A.M."/>
            <person name="Manson A.L."/>
            <person name="Straub T."/>
            <person name="Salamzade R."/>
            <person name="Saavedra J."/>
            <person name="Lebreton F."/>
            <person name="Prichula J."/>
            <person name="Schaufler K."/>
            <person name="Gaca A."/>
            <person name="Sgardioli B."/>
            <person name="Wagenaar J."/>
            <person name="Strong T."/>
        </authorList>
    </citation>
    <scope>NUCLEOTIDE SEQUENCE [LARGE SCALE GENOMIC DNA]</scope>
    <source>
        <strain evidence="8 9">MJM16</strain>
    </source>
</reference>
<sequence>MRKKIKEKAIVAVLLPIFFLLVATFSVYQWNPLKADDHNTHLVDVKVNGKKVDENYSVTEPAILLEMSSKKRQVLRFLESDNYGVSFINDKNEFIPAKKVSKDKLTYYTNLIESAQENIESTETTEQISTSNSKTSSSQEAERIESHLFYVEEKGKNVYCLLLEKEQKIQLSISNKTNKKLTNVALEVPKTKEQQILFSFNQKKENVDSSKVLEKIADSSESKETGNSFDKDKTTIEKNSSSSNVKPATATSSEGKETSKQAENRTKKKSKSIKQTKEETERDLVIDQLLKKDYEEKDSFKAIELPIKTANTKEEKNTSSPISVTGIKMNIKDGTDEFDEGNDNPGYDSGSSNYRVRSFDSISYAVAFSLEANDPTTTYSNIKYRVEMNLPNAYSLDSSGKQRFNAEVVDSEHGKLIDTSDNTKESIGFSESTIKGVGNYAIMVPMIVNVYGAQHNTIINPAMKITIISAQNDKTGKTEEMNLTYDKADMPELNLDKITVSAKSSVKPTLIKGNRVLISDFASKATGNDRWDAVGIGMTLGLKSISGRDPSDFRGATFPNGKIEVEIGSDTVYQETIGGTPISVPTSETASLTTHTRPVWALASTVATSEKTGWTQNLLFDNTFNFTDEFPRIPVPNGKTEEIHVVEPSVEERQKIGVYDTGKVDVKNDGLSIKVANSEYAPIYNPYTYNLISGTKTNNNEKIFSSSMMVVQWTRQYLQNKTKGGILSTDLKIKKIRYEDQDYSDNSVVTISDITIPRGSYTQVATFVRDPGGLDYSGLSSTNSWANTNGDATVGQGEAKIFVGGASIVNQAIAKQVQTIIRWNANSFEYDMDRSLYSQGSASGLFIKNKTRYGVGKSSRNHPNLTISEKTAVEGQYDWYTSPEEAIAHGKISAVKFVNNKLNETYSIWQGVPVKVIGIAGDKDKYGNSTAALSNTYWYDSFQNLVGKHPNSDTYKGFTPSTFDSEGNMLKQQSDLNGDSIFIKSFKIQTTTTPDKPTYKTNENVKWKVEGNLLTEGKVDYGVKLTTTLPKGLKYSVGSSVDSRGDPLPEEPDVVENDNGTTTLIWNFSNVNPSNGDTVEIIFETLPSLRDLTFNNQSLANVRVKTVGEMWVQSDSSQRDTSREVQRSSAGQVQLYQIQQIVLTKEVDKSLIEVGEKDDADLAASSDITYKITLENYSSDKLSKVNVLDVLPYNGDSFGSNFDGSYTVKNIKIVEGSGTINYTTDAASEKTDPNDVYGWGLYVPGNSEPAIIKNAKGFLVSTEELSIGDKLAFEVTISVQGQKTANIYRNRATFNSHLKLPVNSNIVQTQVLSRDLTGYVWYDDNYNGVIESNEDPVGDIPVKLYRTSLVNSSYEKQLVKESLTGQKFVDGSGNSLIKTKTTGQDKGKYQFPDLPEGEYLAEFMVGDIVVTKKIAIVTKQLVGSDPKLNSKADPDTFKTPEYNHPVLKDLPTLLTGTDKVHHVTDVNAGLTRLSKIKLFKYEEGTVIDTNGDGKLSDAEIEASSTNALKGAEFQLYKGDSDNPDPADKIGDPVKTDSDGWLEFSSLPPGDYTIIETKAPDGFELLKDPIKVTVPTYNHIAIVHVPDKGQTELPFTGGTKAMRFILIGAASLLVIGMTGVFLHFRPIKGRGGN</sequence>
<dbReference type="SUPFAM" id="SSF117074">
    <property type="entry name" value="Hypothetical protein PA1324"/>
    <property type="match status" value="1"/>
</dbReference>
<dbReference type="Gene3D" id="2.60.40.10">
    <property type="entry name" value="Immunoglobulins"/>
    <property type="match status" value="2"/>
</dbReference>
<feature type="compositionally biased region" description="Low complexity" evidence="4">
    <location>
        <begin position="118"/>
        <end position="138"/>
    </location>
</feature>
<dbReference type="SUPFAM" id="SSF49478">
    <property type="entry name" value="Cna protein B-type domain"/>
    <property type="match status" value="1"/>
</dbReference>
<evidence type="ECO:0000259" key="7">
    <source>
        <dbReference type="Pfam" id="PF17802"/>
    </source>
</evidence>
<dbReference type="InterPro" id="IPR041033">
    <property type="entry name" value="SpaA_PFL_dom_1"/>
</dbReference>
<feature type="compositionally biased region" description="Basic and acidic residues" evidence="4">
    <location>
        <begin position="254"/>
        <end position="265"/>
    </location>
</feature>
<dbReference type="Proteomes" id="UP000664495">
    <property type="component" value="Unassembled WGS sequence"/>
</dbReference>
<accession>A0ABS3HNW2</accession>
<evidence type="ECO:0000256" key="1">
    <source>
        <dbReference type="ARBA" id="ARBA00004613"/>
    </source>
</evidence>
<organism evidence="8 9">
    <name type="scientific">Candidatus Enterococcus murrayae</name>
    <dbReference type="NCBI Taxonomy" id="2815321"/>
    <lineage>
        <taxon>Bacteria</taxon>
        <taxon>Bacillati</taxon>
        <taxon>Bacillota</taxon>
        <taxon>Bacilli</taxon>
        <taxon>Lactobacillales</taxon>
        <taxon>Enterococcaceae</taxon>
        <taxon>Enterococcus</taxon>
    </lineage>
</organism>
<dbReference type="InterPro" id="IPR013783">
    <property type="entry name" value="Ig-like_fold"/>
</dbReference>
<dbReference type="Pfam" id="PF17802">
    <property type="entry name" value="SpaA"/>
    <property type="match status" value="1"/>
</dbReference>
<feature type="domain" description="SpaA-like prealbumin fold" evidence="7">
    <location>
        <begin position="1501"/>
        <end position="1577"/>
    </location>
</feature>
<dbReference type="InterPro" id="IPR018247">
    <property type="entry name" value="EF_Hand_1_Ca_BS"/>
</dbReference>
<feature type="compositionally biased region" description="Polar residues" evidence="4">
    <location>
        <begin position="237"/>
        <end position="253"/>
    </location>
</feature>
<name>A0ABS3HNW2_9ENTE</name>
<protein>
    <submittedName>
        <fullName evidence="8">Uncharacterized protein</fullName>
    </submittedName>
</protein>